<dbReference type="SUPFAM" id="SSF51735">
    <property type="entry name" value="NAD(P)-binding Rossmann-fold domains"/>
    <property type="match status" value="1"/>
</dbReference>
<protein>
    <recommendedName>
        <fullName evidence="2">NAD(P)-binding domain-containing protein</fullName>
    </recommendedName>
</protein>
<feature type="domain" description="NAD(P)-binding" evidence="2">
    <location>
        <begin position="7"/>
        <end position="206"/>
    </location>
</feature>
<evidence type="ECO:0000256" key="1">
    <source>
        <dbReference type="ARBA" id="ARBA00038376"/>
    </source>
</evidence>
<dbReference type="GO" id="GO:0042602">
    <property type="term" value="F:riboflavin reductase (NADPH) activity"/>
    <property type="evidence" value="ECO:0007669"/>
    <property type="project" value="TreeGrafter"/>
</dbReference>
<dbReference type="GO" id="GO:0004074">
    <property type="term" value="F:biliverdin reductase [NAD(P)H] activity"/>
    <property type="evidence" value="ECO:0007669"/>
    <property type="project" value="TreeGrafter"/>
</dbReference>
<dbReference type="InterPro" id="IPR036291">
    <property type="entry name" value="NAD(P)-bd_dom_sf"/>
</dbReference>
<dbReference type="PANTHER" id="PTHR43355:SF2">
    <property type="entry name" value="FLAVIN REDUCTASE (NADPH)"/>
    <property type="match status" value="1"/>
</dbReference>
<evidence type="ECO:0000313" key="4">
    <source>
        <dbReference type="Proteomes" id="UP000028045"/>
    </source>
</evidence>
<dbReference type="Proteomes" id="UP000028045">
    <property type="component" value="Unassembled WGS sequence"/>
</dbReference>
<gene>
    <name evidence="3" type="ORF">S7711_10218</name>
</gene>
<dbReference type="InterPro" id="IPR016040">
    <property type="entry name" value="NAD(P)-bd_dom"/>
</dbReference>
<dbReference type="PANTHER" id="PTHR43355">
    <property type="entry name" value="FLAVIN REDUCTASE (NADPH)"/>
    <property type="match status" value="1"/>
</dbReference>
<reference evidence="3 4" key="1">
    <citation type="journal article" date="2014" name="BMC Genomics">
        <title>Comparative genome sequencing reveals chemotype-specific gene clusters in the toxigenic black mold Stachybotrys.</title>
        <authorList>
            <person name="Semeiks J."/>
            <person name="Borek D."/>
            <person name="Otwinowski Z."/>
            <person name="Grishin N.V."/>
        </authorList>
    </citation>
    <scope>NUCLEOTIDE SEQUENCE [LARGE SCALE GENOMIC DNA]</scope>
    <source>
        <strain evidence="4">CBS 109288 / IBT 7711</strain>
    </source>
</reference>
<keyword evidence="4" id="KW-1185">Reference proteome</keyword>
<evidence type="ECO:0000313" key="3">
    <source>
        <dbReference type="EMBL" id="KEY63908.1"/>
    </source>
</evidence>
<proteinExistence type="inferred from homology"/>
<dbReference type="EMBL" id="KL649627">
    <property type="protein sequence ID" value="KEY63908.1"/>
    <property type="molecule type" value="Genomic_DNA"/>
</dbReference>
<dbReference type="InterPro" id="IPR051606">
    <property type="entry name" value="Polyketide_Oxido-like"/>
</dbReference>
<dbReference type="HOGENOM" id="CLU_025711_4_1_1"/>
<dbReference type="OrthoDB" id="419598at2759"/>
<name>A0A084AF29_STACB</name>
<accession>A0A084AF29</accession>
<comment type="similarity">
    <text evidence="1">Belongs to the avfA family.</text>
</comment>
<dbReference type="Gene3D" id="3.40.50.720">
    <property type="entry name" value="NAD(P)-binding Rossmann-like Domain"/>
    <property type="match status" value="1"/>
</dbReference>
<evidence type="ECO:0000259" key="2">
    <source>
        <dbReference type="Pfam" id="PF13460"/>
    </source>
</evidence>
<dbReference type="Pfam" id="PF13460">
    <property type="entry name" value="NAD_binding_10"/>
    <property type="match status" value="1"/>
</dbReference>
<organism evidence="3 4">
    <name type="scientific">Stachybotrys chartarum (strain CBS 109288 / IBT 7711)</name>
    <name type="common">Toxic black mold</name>
    <name type="synonym">Stilbospora chartarum</name>
    <dbReference type="NCBI Taxonomy" id="1280523"/>
    <lineage>
        <taxon>Eukaryota</taxon>
        <taxon>Fungi</taxon>
        <taxon>Dikarya</taxon>
        <taxon>Ascomycota</taxon>
        <taxon>Pezizomycotina</taxon>
        <taxon>Sordariomycetes</taxon>
        <taxon>Hypocreomycetidae</taxon>
        <taxon>Hypocreales</taxon>
        <taxon>Stachybotryaceae</taxon>
        <taxon>Stachybotrys</taxon>
    </lineage>
</organism>
<dbReference type="AlphaFoldDB" id="A0A084AF29"/>
<sequence>MHVFILGATGRNGLLILQEALSRNHTVTALVRTPSVLPSHPSLTTIQGSPTSQCDIQRALATKSGPPSAIISALANRRNIDAQAPADFLEQSTAALLAAVANANIPKPPKLVINSTQGVNESFASLSWLFRIIFRNTGMHFLISDHERVDALVRTSQLPFVLARPGLLLGGPSKPLNAFSDDGKGAPWTATATRQSIAKWMVDACETTEWDGRAPVLSN</sequence>